<dbReference type="OrthoDB" id="3660917at2759"/>
<keyword evidence="1" id="KW-0732">Signal</keyword>
<dbReference type="Proteomes" id="UP000825890">
    <property type="component" value="Unassembled WGS sequence"/>
</dbReference>
<reference evidence="2 3" key="1">
    <citation type="submission" date="2021-01" db="EMBL/GenBank/DDBJ databases">
        <title>Cercospora kikuchii MAFF 305040 whole genome shotgun sequence.</title>
        <authorList>
            <person name="Kashiwa T."/>
            <person name="Suzuki T."/>
        </authorList>
    </citation>
    <scope>NUCLEOTIDE SEQUENCE [LARGE SCALE GENOMIC DNA]</scope>
    <source>
        <strain evidence="2 3">MAFF 305040</strain>
    </source>
</reference>
<protein>
    <submittedName>
        <fullName evidence="2">Uncharacterized protein</fullName>
    </submittedName>
</protein>
<sequence length="164" mass="18443">MLGHRLFGLFLLAATPAFASLDDILSRIRALEENLRDTVHVGNDGVVRAFDAKGIVINYFSLANDELMELESDRPEEQRLWTTVNGHDVAEEHCRDPPEYILPAKYWYQGMPSILRRNTDPALLKRLQLCSREYCDDNNPCKGTPAAQQLCPCQGGNYKTCGTA</sequence>
<dbReference type="GeneID" id="68296765"/>
<evidence type="ECO:0000313" key="3">
    <source>
        <dbReference type="Proteomes" id="UP000825890"/>
    </source>
</evidence>
<dbReference type="AlphaFoldDB" id="A0A9P3CRT9"/>
<organism evidence="2 3">
    <name type="scientific">Cercospora kikuchii</name>
    <dbReference type="NCBI Taxonomy" id="84275"/>
    <lineage>
        <taxon>Eukaryota</taxon>
        <taxon>Fungi</taxon>
        <taxon>Dikarya</taxon>
        <taxon>Ascomycota</taxon>
        <taxon>Pezizomycotina</taxon>
        <taxon>Dothideomycetes</taxon>
        <taxon>Dothideomycetidae</taxon>
        <taxon>Mycosphaerellales</taxon>
        <taxon>Mycosphaerellaceae</taxon>
        <taxon>Cercospora</taxon>
    </lineage>
</organism>
<dbReference type="EMBL" id="BOLY01000007">
    <property type="protein sequence ID" value="GIZ48117.1"/>
    <property type="molecule type" value="Genomic_DNA"/>
</dbReference>
<accession>A0A9P3CRT9</accession>
<feature type="signal peptide" evidence="1">
    <location>
        <begin position="1"/>
        <end position="19"/>
    </location>
</feature>
<evidence type="ECO:0000256" key="1">
    <source>
        <dbReference type="SAM" id="SignalP"/>
    </source>
</evidence>
<keyword evidence="3" id="KW-1185">Reference proteome</keyword>
<gene>
    <name evidence="2" type="ORF">CKM354_001119000</name>
</gene>
<comment type="caution">
    <text evidence="2">The sequence shown here is derived from an EMBL/GenBank/DDBJ whole genome shotgun (WGS) entry which is preliminary data.</text>
</comment>
<dbReference type="RefSeq" id="XP_044662604.1">
    <property type="nucleotide sequence ID" value="XM_044806669.1"/>
</dbReference>
<name>A0A9P3CRT9_9PEZI</name>
<proteinExistence type="predicted"/>
<feature type="chain" id="PRO_5040167852" evidence="1">
    <location>
        <begin position="20"/>
        <end position="164"/>
    </location>
</feature>
<evidence type="ECO:0000313" key="2">
    <source>
        <dbReference type="EMBL" id="GIZ48117.1"/>
    </source>
</evidence>